<dbReference type="PANTHER" id="PTHR23259">
    <property type="entry name" value="RIDDLE"/>
    <property type="match status" value="1"/>
</dbReference>
<organism evidence="6 7">
    <name type="scientific">Mesorhabditis spiculigera</name>
    <dbReference type="NCBI Taxonomy" id="96644"/>
    <lineage>
        <taxon>Eukaryota</taxon>
        <taxon>Metazoa</taxon>
        <taxon>Ecdysozoa</taxon>
        <taxon>Nematoda</taxon>
        <taxon>Chromadorea</taxon>
        <taxon>Rhabditida</taxon>
        <taxon>Rhabditina</taxon>
        <taxon>Rhabditomorpha</taxon>
        <taxon>Rhabditoidea</taxon>
        <taxon>Rhabditidae</taxon>
        <taxon>Mesorhabditinae</taxon>
        <taxon>Mesorhabditis</taxon>
    </lineage>
</organism>
<dbReference type="Proteomes" id="UP001177023">
    <property type="component" value="Unassembled WGS sequence"/>
</dbReference>
<evidence type="ECO:0000256" key="1">
    <source>
        <dbReference type="ARBA" id="ARBA00022690"/>
    </source>
</evidence>
<feature type="domain" description="TIL" evidence="5">
    <location>
        <begin position="73"/>
        <end position="126"/>
    </location>
</feature>
<evidence type="ECO:0000313" key="6">
    <source>
        <dbReference type="EMBL" id="CAJ0577147.1"/>
    </source>
</evidence>
<sequence length="143" mass="15293">MNALILISSLFAMQISAIFAAAVGSTVETGIVNSGSACDTALCQDGFRCDPNYVCKAVPCIPRCMPVGVRRECGMNEELNECGNGCEPTCTEEMQACTLQCGPAACKCQEGFVREPMGRCIKKMQCPVAAMGFMRNSRPLSMN</sequence>
<keyword evidence="3" id="KW-1015">Disulfide bond</keyword>
<feature type="chain" id="PRO_5041260942" description="TIL domain-containing protein" evidence="4">
    <location>
        <begin position="21"/>
        <end position="143"/>
    </location>
</feature>
<protein>
    <recommendedName>
        <fullName evidence="5">TIL domain-containing protein</fullName>
    </recommendedName>
</protein>
<dbReference type="InterPro" id="IPR036084">
    <property type="entry name" value="Ser_inhib-like_sf"/>
</dbReference>
<dbReference type="Pfam" id="PF01826">
    <property type="entry name" value="TIL"/>
    <property type="match status" value="1"/>
</dbReference>
<feature type="signal peptide" evidence="4">
    <location>
        <begin position="1"/>
        <end position="20"/>
    </location>
</feature>
<dbReference type="Gene3D" id="2.10.25.10">
    <property type="entry name" value="Laminin"/>
    <property type="match status" value="1"/>
</dbReference>
<gene>
    <name evidence="6" type="ORF">MSPICULIGERA_LOCUS15425</name>
</gene>
<evidence type="ECO:0000256" key="4">
    <source>
        <dbReference type="SAM" id="SignalP"/>
    </source>
</evidence>
<evidence type="ECO:0000259" key="5">
    <source>
        <dbReference type="Pfam" id="PF01826"/>
    </source>
</evidence>
<evidence type="ECO:0000256" key="3">
    <source>
        <dbReference type="ARBA" id="ARBA00023157"/>
    </source>
</evidence>
<keyword evidence="4" id="KW-0732">Signal</keyword>
<proteinExistence type="predicted"/>
<keyword evidence="7" id="KW-1185">Reference proteome</keyword>
<keyword evidence="1" id="KW-0646">Protease inhibitor</keyword>
<feature type="non-terminal residue" evidence="6">
    <location>
        <position position="1"/>
    </location>
</feature>
<name>A0AA36CZE1_9BILA</name>
<dbReference type="EMBL" id="CATQJA010002648">
    <property type="protein sequence ID" value="CAJ0577147.1"/>
    <property type="molecule type" value="Genomic_DNA"/>
</dbReference>
<dbReference type="PANTHER" id="PTHR23259:SF70">
    <property type="entry name" value="ACCESSORY GLAND PROTEIN ACP62F-RELATED"/>
    <property type="match status" value="1"/>
</dbReference>
<dbReference type="SUPFAM" id="SSF57567">
    <property type="entry name" value="Serine protease inhibitors"/>
    <property type="match status" value="1"/>
</dbReference>
<evidence type="ECO:0000313" key="7">
    <source>
        <dbReference type="Proteomes" id="UP001177023"/>
    </source>
</evidence>
<keyword evidence="2" id="KW-0722">Serine protease inhibitor</keyword>
<dbReference type="InterPro" id="IPR051368">
    <property type="entry name" value="SerProtInhib-TIL_Domain"/>
</dbReference>
<dbReference type="InterPro" id="IPR002919">
    <property type="entry name" value="TIL_dom"/>
</dbReference>
<comment type="caution">
    <text evidence="6">The sequence shown here is derived from an EMBL/GenBank/DDBJ whole genome shotgun (WGS) entry which is preliminary data.</text>
</comment>
<evidence type="ECO:0000256" key="2">
    <source>
        <dbReference type="ARBA" id="ARBA00022900"/>
    </source>
</evidence>
<accession>A0AA36CZE1</accession>
<dbReference type="CDD" id="cd19941">
    <property type="entry name" value="TIL"/>
    <property type="match status" value="1"/>
</dbReference>
<dbReference type="GO" id="GO:0004867">
    <property type="term" value="F:serine-type endopeptidase inhibitor activity"/>
    <property type="evidence" value="ECO:0007669"/>
    <property type="project" value="UniProtKB-KW"/>
</dbReference>
<reference evidence="6" key="1">
    <citation type="submission" date="2023-06" db="EMBL/GenBank/DDBJ databases">
        <authorList>
            <person name="Delattre M."/>
        </authorList>
    </citation>
    <scope>NUCLEOTIDE SEQUENCE</scope>
    <source>
        <strain evidence="6">AF72</strain>
    </source>
</reference>
<dbReference type="AlphaFoldDB" id="A0AA36CZE1"/>